<dbReference type="AlphaFoldDB" id="A0A565AQH1"/>
<name>A0A565AQH1_9BRAS</name>
<evidence type="ECO:0000313" key="1">
    <source>
        <dbReference type="EMBL" id="VVA91660.1"/>
    </source>
</evidence>
<evidence type="ECO:0000313" key="2">
    <source>
        <dbReference type="Proteomes" id="UP000489600"/>
    </source>
</evidence>
<gene>
    <name evidence="1" type="ORF">ANE_LOCUS2105</name>
</gene>
<reference evidence="1" key="1">
    <citation type="submission" date="2019-07" db="EMBL/GenBank/DDBJ databases">
        <authorList>
            <person name="Dittberner H."/>
        </authorList>
    </citation>
    <scope>NUCLEOTIDE SEQUENCE [LARGE SCALE GENOMIC DNA]</scope>
</reference>
<keyword evidence="2" id="KW-1185">Reference proteome</keyword>
<dbReference type="OrthoDB" id="1164142at2759"/>
<proteinExistence type="predicted"/>
<dbReference type="EMBL" id="CABITT030000001">
    <property type="protein sequence ID" value="VVA91660.1"/>
    <property type="molecule type" value="Genomic_DNA"/>
</dbReference>
<protein>
    <recommendedName>
        <fullName evidence="3">DM2 domain-containing protein</fullName>
    </recommendedName>
</protein>
<dbReference type="Proteomes" id="UP000489600">
    <property type="component" value="Unassembled WGS sequence"/>
</dbReference>
<sequence>MAIKGGKVLRTATAAARRFQQKQFSATSSASLLTPPVTPSSGVGTFLGIPKLIRSEADLLISKYIKLSQNRLTKKGAFSEEKLKTMLSGGNEVVGIHETMKLLDGKTAGEFSKIPHNVRSISKSKKKK</sequence>
<accession>A0A565AQH1</accession>
<organism evidence="1 2">
    <name type="scientific">Arabis nemorensis</name>
    <dbReference type="NCBI Taxonomy" id="586526"/>
    <lineage>
        <taxon>Eukaryota</taxon>
        <taxon>Viridiplantae</taxon>
        <taxon>Streptophyta</taxon>
        <taxon>Embryophyta</taxon>
        <taxon>Tracheophyta</taxon>
        <taxon>Spermatophyta</taxon>
        <taxon>Magnoliopsida</taxon>
        <taxon>eudicotyledons</taxon>
        <taxon>Gunneridae</taxon>
        <taxon>Pentapetalae</taxon>
        <taxon>rosids</taxon>
        <taxon>malvids</taxon>
        <taxon>Brassicales</taxon>
        <taxon>Brassicaceae</taxon>
        <taxon>Arabideae</taxon>
        <taxon>Arabis</taxon>
    </lineage>
</organism>
<evidence type="ECO:0008006" key="3">
    <source>
        <dbReference type="Google" id="ProtNLM"/>
    </source>
</evidence>
<comment type="caution">
    <text evidence="1">The sequence shown here is derived from an EMBL/GenBank/DDBJ whole genome shotgun (WGS) entry which is preliminary data.</text>
</comment>